<proteinExistence type="predicted"/>
<dbReference type="PANTHER" id="PTHR32305:SF15">
    <property type="entry name" value="PROTEIN RHSA-RELATED"/>
    <property type="match status" value="1"/>
</dbReference>
<keyword evidence="2" id="KW-1185">Reference proteome</keyword>
<dbReference type="InterPro" id="IPR022385">
    <property type="entry name" value="Rhs_assc_core"/>
</dbReference>
<dbReference type="InterPro" id="IPR050708">
    <property type="entry name" value="T6SS_VgrG/RHS"/>
</dbReference>
<organism evidence="1 2">
    <name type="scientific">Alteraurantiacibacter palmitatis</name>
    <dbReference type="NCBI Taxonomy" id="2054628"/>
    <lineage>
        <taxon>Bacteria</taxon>
        <taxon>Pseudomonadati</taxon>
        <taxon>Pseudomonadota</taxon>
        <taxon>Alphaproteobacteria</taxon>
        <taxon>Sphingomonadales</taxon>
        <taxon>Erythrobacteraceae</taxon>
        <taxon>Alteraurantiacibacter</taxon>
    </lineage>
</organism>
<dbReference type="RefSeq" id="WP_336927647.1">
    <property type="nucleotide sequence ID" value="NZ_JBANRO010000020.1"/>
</dbReference>
<evidence type="ECO:0000313" key="2">
    <source>
        <dbReference type="Proteomes" id="UP001595456"/>
    </source>
</evidence>
<evidence type="ECO:0000313" key="1">
    <source>
        <dbReference type="EMBL" id="MFC3098101.1"/>
    </source>
</evidence>
<sequence>MGGSASTINSYDEYGVPGAGNTGWFGYTGQTWVPELGLWHYKARMYSPTLGRFMQTDPIGYGDGMNMYAYVGGDPVNGVDPTGLYTVYEYFEVCQYVPRYGPVSHQITVERVEVCQKVNYSYEIPDGTPIPGTSGGSSQEPNYNYVIVVRPGNQPQCEEPESTWDKLKACTAAQYGFGDGETPTGLALLWQKCIFWIPMNRLS</sequence>
<reference evidence="2" key="1">
    <citation type="journal article" date="2019" name="Int. J. Syst. Evol. Microbiol.">
        <title>The Global Catalogue of Microorganisms (GCM) 10K type strain sequencing project: providing services to taxonomists for standard genome sequencing and annotation.</title>
        <authorList>
            <consortium name="The Broad Institute Genomics Platform"/>
            <consortium name="The Broad Institute Genome Sequencing Center for Infectious Disease"/>
            <person name="Wu L."/>
            <person name="Ma J."/>
        </authorList>
    </citation>
    <scope>NUCLEOTIDE SEQUENCE [LARGE SCALE GENOMIC DNA]</scope>
    <source>
        <strain evidence="2">KCTC 52607</strain>
    </source>
</reference>
<gene>
    <name evidence="1" type="ORF">ACFODU_09865</name>
</gene>
<dbReference type="NCBIfam" id="TIGR03696">
    <property type="entry name" value="Rhs_assc_core"/>
    <property type="match status" value="1"/>
</dbReference>
<accession>A0ABV7E976</accession>
<name>A0ABV7E976_9SPHN</name>
<dbReference type="Gene3D" id="2.180.10.10">
    <property type="entry name" value="RHS repeat-associated core"/>
    <property type="match status" value="1"/>
</dbReference>
<comment type="caution">
    <text evidence="1">The sequence shown here is derived from an EMBL/GenBank/DDBJ whole genome shotgun (WGS) entry which is preliminary data.</text>
</comment>
<protein>
    <submittedName>
        <fullName evidence="1">RHS repeat-associated core domain-containing protein</fullName>
    </submittedName>
</protein>
<dbReference type="PRINTS" id="PR00394">
    <property type="entry name" value="RHSPROTEIN"/>
</dbReference>
<dbReference type="PANTHER" id="PTHR32305">
    <property type="match status" value="1"/>
</dbReference>
<dbReference type="EMBL" id="JBHRST010000014">
    <property type="protein sequence ID" value="MFC3098101.1"/>
    <property type="molecule type" value="Genomic_DNA"/>
</dbReference>
<dbReference type="Proteomes" id="UP001595456">
    <property type="component" value="Unassembled WGS sequence"/>
</dbReference>